<keyword evidence="1" id="KW-0812">Transmembrane</keyword>
<sequence length="123" mass="13848">MSDPASAYIRRQFPPSYRSPAMLYMNIAVALVAGLMLFEPFTRAPVSRFATHRMRRILAKRSYCQAAGAFFAALLVATSQPAPERINPLLPFAIAIVLLAASVYWLVRGRLLLRQRRVFNALH</sequence>
<gene>
    <name evidence="2" type="ORF">AWB72_01131</name>
</gene>
<name>A0A658QT77_9BURK</name>
<reference evidence="2 3" key="1">
    <citation type="submission" date="2016-01" db="EMBL/GenBank/DDBJ databases">
        <authorList>
            <person name="Peeters C."/>
        </authorList>
    </citation>
    <scope>NUCLEOTIDE SEQUENCE [LARGE SCALE GENOMIC DNA]</scope>
    <source>
        <strain evidence="2">LMG 29315</strain>
    </source>
</reference>
<proteinExistence type="predicted"/>
<comment type="caution">
    <text evidence="2">The sequence shown here is derived from an EMBL/GenBank/DDBJ whole genome shotgun (WGS) entry which is preliminary data.</text>
</comment>
<organism evidence="2 3">
    <name type="scientific">Caballeronia concitans</name>
    <dbReference type="NCBI Taxonomy" id="1777133"/>
    <lineage>
        <taxon>Bacteria</taxon>
        <taxon>Pseudomonadati</taxon>
        <taxon>Pseudomonadota</taxon>
        <taxon>Betaproteobacteria</taxon>
        <taxon>Burkholderiales</taxon>
        <taxon>Burkholderiaceae</taxon>
        <taxon>Caballeronia</taxon>
    </lineage>
</organism>
<keyword evidence="1" id="KW-1133">Transmembrane helix</keyword>
<dbReference type="EMBL" id="FCNV02000001">
    <property type="protein sequence ID" value="SAL17816.1"/>
    <property type="molecule type" value="Genomic_DNA"/>
</dbReference>
<feature type="transmembrane region" description="Helical" evidence="1">
    <location>
        <begin position="62"/>
        <end position="82"/>
    </location>
</feature>
<dbReference type="Proteomes" id="UP000198263">
    <property type="component" value="Unassembled WGS sequence"/>
</dbReference>
<dbReference type="AlphaFoldDB" id="A0A658QT77"/>
<evidence type="ECO:0000313" key="2">
    <source>
        <dbReference type="EMBL" id="SAL17816.1"/>
    </source>
</evidence>
<evidence type="ECO:0000313" key="3">
    <source>
        <dbReference type="Proteomes" id="UP000198263"/>
    </source>
</evidence>
<feature type="transmembrane region" description="Helical" evidence="1">
    <location>
        <begin position="88"/>
        <end position="107"/>
    </location>
</feature>
<feature type="transmembrane region" description="Helical" evidence="1">
    <location>
        <begin position="21"/>
        <end position="41"/>
    </location>
</feature>
<keyword evidence="1" id="KW-0472">Membrane</keyword>
<protein>
    <submittedName>
        <fullName evidence="2">Uncharacterized protein</fullName>
    </submittedName>
</protein>
<evidence type="ECO:0000256" key="1">
    <source>
        <dbReference type="SAM" id="Phobius"/>
    </source>
</evidence>
<accession>A0A658QT77</accession>
<keyword evidence="3" id="KW-1185">Reference proteome</keyword>